<proteinExistence type="predicted"/>
<protein>
    <submittedName>
        <fullName evidence="2">Uncharacterized protein</fullName>
    </submittedName>
</protein>
<dbReference type="Proteomes" id="UP000673552">
    <property type="component" value="Unassembled WGS sequence"/>
</dbReference>
<feature type="compositionally biased region" description="Polar residues" evidence="1">
    <location>
        <begin position="264"/>
        <end position="279"/>
    </location>
</feature>
<keyword evidence="3" id="KW-1185">Reference proteome</keyword>
<accession>A0A836GHQ6</accession>
<evidence type="ECO:0000256" key="1">
    <source>
        <dbReference type="SAM" id="MobiDB-lite"/>
    </source>
</evidence>
<comment type="caution">
    <text evidence="2">The sequence shown here is derived from an EMBL/GenBank/DDBJ whole genome shotgun (WGS) entry which is preliminary data.</text>
</comment>
<feature type="region of interest" description="Disordered" evidence="1">
    <location>
        <begin position="1"/>
        <end position="26"/>
    </location>
</feature>
<dbReference type="EMBL" id="JAFEUZ010000030">
    <property type="protein sequence ID" value="KAG5472359.1"/>
    <property type="molecule type" value="Genomic_DNA"/>
</dbReference>
<dbReference type="RefSeq" id="XP_067176659.1">
    <property type="nucleotide sequence ID" value="XM_067321291.1"/>
</dbReference>
<gene>
    <name evidence="2" type="ORF">LSCM1_03758</name>
</gene>
<dbReference type="KEGG" id="lmat:92513803"/>
<sequence>MSKSFVAPQQERRNPHQNPVRSHKGGYLRCPFNITSSYAELAEKRVHEDLARGGRVSAVVADKDGVMSSLTGLQVDRDEIDGGSGGRPWCRAGVGASRLSGREKRAQQEQAELIYGRGALAGYDDTSAASGAVSARGELSQEHLFGLHARDRAALQRVIPRATSETVKRRRVEGVRKELLSLGHHRHCGSAPLHTNSAADREPEAENDVEGNSEGHRLASPHARTPFPPPAPGASRNGASVLPCSSGSKGDPSGADAAAERSSRSGPSDAQLQCASRQAPTMPIRPKNRMQMLDDLRAQALMRKGRHR</sequence>
<reference evidence="3" key="2">
    <citation type="journal article" date="2021" name="Sci. Data">
        <title>Chromosome-scale genome sequencing, assembly and annotation of six genomes from subfamily Leishmaniinae.</title>
        <authorList>
            <person name="Almutairi H."/>
            <person name="Urbaniak M.D."/>
            <person name="Bates M.D."/>
            <person name="Jariyapan N."/>
            <person name="Kwakye-Nuako G."/>
            <person name="Thomaz Soccol V."/>
            <person name="Al-Salem W.S."/>
            <person name="Dillon R.J."/>
            <person name="Bates P.A."/>
            <person name="Gatherer D."/>
        </authorList>
    </citation>
    <scope>NUCLEOTIDE SEQUENCE [LARGE SCALE GENOMIC DNA]</scope>
</reference>
<dbReference type="GeneID" id="92513803"/>
<feature type="region of interest" description="Disordered" evidence="1">
    <location>
        <begin position="186"/>
        <end position="286"/>
    </location>
</feature>
<evidence type="ECO:0000313" key="2">
    <source>
        <dbReference type="EMBL" id="KAG5472359.1"/>
    </source>
</evidence>
<reference evidence="3" key="1">
    <citation type="journal article" date="2021" name="Microbiol. Resour. Announc.">
        <title>LGAAP: Leishmaniinae Genome Assembly and Annotation Pipeline.</title>
        <authorList>
            <person name="Almutairi H."/>
            <person name="Urbaniak M.D."/>
            <person name="Bates M.D."/>
            <person name="Jariyapan N."/>
            <person name="Kwakye-Nuako G."/>
            <person name="Thomaz-Soccol V."/>
            <person name="Al-Salem W.S."/>
            <person name="Dillon R.J."/>
            <person name="Bates P.A."/>
            <person name="Gatherer D."/>
        </authorList>
    </citation>
    <scope>NUCLEOTIDE SEQUENCE [LARGE SCALE GENOMIC DNA]</scope>
</reference>
<organism evidence="2 3">
    <name type="scientific">Leishmania martiniquensis</name>
    <dbReference type="NCBI Taxonomy" id="1580590"/>
    <lineage>
        <taxon>Eukaryota</taxon>
        <taxon>Discoba</taxon>
        <taxon>Euglenozoa</taxon>
        <taxon>Kinetoplastea</taxon>
        <taxon>Metakinetoplastina</taxon>
        <taxon>Trypanosomatida</taxon>
        <taxon>Trypanosomatidae</taxon>
        <taxon>Leishmaniinae</taxon>
        <taxon>Leishmania</taxon>
    </lineage>
</organism>
<name>A0A836GHQ6_9TRYP</name>
<dbReference type="AlphaFoldDB" id="A0A836GHQ6"/>
<evidence type="ECO:0000313" key="3">
    <source>
        <dbReference type="Proteomes" id="UP000673552"/>
    </source>
</evidence>
<dbReference type="OrthoDB" id="273582at2759"/>